<organism evidence="1 2">
    <name type="scientific">Rhabditophanes sp. KR3021</name>
    <dbReference type="NCBI Taxonomy" id="114890"/>
    <lineage>
        <taxon>Eukaryota</taxon>
        <taxon>Metazoa</taxon>
        <taxon>Ecdysozoa</taxon>
        <taxon>Nematoda</taxon>
        <taxon>Chromadorea</taxon>
        <taxon>Rhabditida</taxon>
        <taxon>Tylenchina</taxon>
        <taxon>Panagrolaimomorpha</taxon>
        <taxon>Strongyloidoidea</taxon>
        <taxon>Alloionematidae</taxon>
        <taxon>Rhabditophanes</taxon>
    </lineage>
</organism>
<reference evidence="2" key="1">
    <citation type="submission" date="2016-11" db="UniProtKB">
        <authorList>
            <consortium name="WormBaseParasite"/>
        </authorList>
    </citation>
    <scope>IDENTIFICATION</scope>
    <source>
        <strain evidence="2">KR3021</strain>
    </source>
</reference>
<dbReference type="Proteomes" id="UP000095286">
    <property type="component" value="Unplaced"/>
</dbReference>
<accession>A0AC35TVU1</accession>
<name>A0AC35TVU1_9BILA</name>
<proteinExistence type="predicted"/>
<protein>
    <submittedName>
        <fullName evidence="2">Autophagy-related protein 13</fullName>
    </submittedName>
</protein>
<evidence type="ECO:0000313" key="1">
    <source>
        <dbReference type="Proteomes" id="UP000095286"/>
    </source>
</evidence>
<dbReference type="WBParaSite" id="RSKR_0000488800.1">
    <property type="protein sequence ID" value="RSKR_0000488800.1"/>
    <property type="gene ID" value="RSKR_0000488800"/>
</dbReference>
<evidence type="ECO:0000313" key="2">
    <source>
        <dbReference type="WBParaSite" id="RSKR_0000488800.1"/>
    </source>
</evidence>
<sequence length="435" mass="48995">MLTPLSRPWIHNCVTKFMHATFQILVQSRDGPVVGNECIWKNKAPAWFQIEYDEIGSIAVEMKRRVKNFPQATQSVNIDFIVNNMDGVCLPLEQWRLTFDEEGSGSVQCKEAFHDRLTLLLRSVIVASRVTPCHRKYVRHQSLETFVLTYKVYEGDFTPYLGGGAKYCLIGETKTSFGNFSVECRYRTELHEEPEITSYYDVFAASQSRSLEVIDNGMVHVDTSGKEINEKGLVFEVKGEDGQSIEGCTTYSDTASCSSVSSLGDKSNKNDPDTKQMLMSTQKSRTDKLKLSFTKSHIFMFPIATPSPTVPFESLLTFSTIEVKNKSSNSIMLALQPSPHLPKQTPSKEEEEPPSLPLDLSIFSFVTSDKYELTHFLEAINVAKSQYESSSFLSSFSNSECPNVQEDIQAFTSLTLTLDEFVESVDSRRGQVHFI</sequence>